<sequence length="70" mass="7644">MKCMYSGDKQIKKNENGYSSESPYARTWGRGARRLIRAEDLDSMKVEGGALKSRRIALIAAAAVGHGDVT</sequence>
<accession>A0A4C1ZAR3</accession>
<evidence type="ECO:0000313" key="2">
    <source>
        <dbReference type="EMBL" id="GBP84019.1"/>
    </source>
</evidence>
<reference evidence="2 3" key="1">
    <citation type="journal article" date="2019" name="Commun. Biol.">
        <title>The bagworm genome reveals a unique fibroin gene that provides high tensile strength.</title>
        <authorList>
            <person name="Kono N."/>
            <person name="Nakamura H."/>
            <person name="Ohtoshi R."/>
            <person name="Tomita M."/>
            <person name="Numata K."/>
            <person name="Arakawa K."/>
        </authorList>
    </citation>
    <scope>NUCLEOTIDE SEQUENCE [LARGE SCALE GENOMIC DNA]</scope>
</reference>
<protein>
    <submittedName>
        <fullName evidence="2">Uncharacterized protein</fullName>
    </submittedName>
</protein>
<name>A0A4C1ZAR3_EUMVA</name>
<keyword evidence="3" id="KW-1185">Reference proteome</keyword>
<evidence type="ECO:0000256" key="1">
    <source>
        <dbReference type="SAM" id="MobiDB-lite"/>
    </source>
</evidence>
<feature type="region of interest" description="Disordered" evidence="1">
    <location>
        <begin position="1"/>
        <end position="22"/>
    </location>
</feature>
<dbReference type="AlphaFoldDB" id="A0A4C1ZAR3"/>
<organism evidence="2 3">
    <name type="scientific">Eumeta variegata</name>
    <name type="common">Bagworm moth</name>
    <name type="synonym">Eumeta japonica</name>
    <dbReference type="NCBI Taxonomy" id="151549"/>
    <lineage>
        <taxon>Eukaryota</taxon>
        <taxon>Metazoa</taxon>
        <taxon>Ecdysozoa</taxon>
        <taxon>Arthropoda</taxon>
        <taxon>Hexapoda</taxon>
        <taxon>Insecta</taxon>
        <taxon>Pterygota</taxon>
        <taxon>Neoptera</taxon>
        <taxon>Endopterygota</taxon>
        <taxon>Lepidoptera</taxon>
        <taxon>Glossata</taxon>
        <taxon>Ditrysia</taxon>
        <taxon>Tineoidea</taxon>
        <taxon>Psychidae</taxon>
        <taxon>Oiketicinae</taxon>
        <taxon>Eumeta</taxon>
    </lineage>
</organism>
<dbReference type="Proteomes" id="UP000299102">
    <property type="component" value="Unassembled WGS sequence"/>
</dbReference>
<comment type="caution">
    <text evidence="2">The sequence shown here is derived from an EMBL/GenBank/DDBJ whole genome shotgun (WGS) entry which is preliminary data.</text>
</comment>
<proteinExistence type="predicted"/>
<gene>
    <name evidence="2" type="ORF">EVAR_56867_1</name>
</gene>
<evidence type="ECO:0000313" key="3">
    <source>
        <dbReference type="Proteomes" id="UP000299102"/>
    </source>
</evidence>
<dbReference type="EMBL" id="BGZK01001655">
    <property type="protein sequence ID" value="GBP84019.1"/>
    <property type="molecule type" value="Genomic_DNA"/>
</dbReference>